<sequence>MPPPDGVPPTAGGRVLRLLTGGRLRPQKRQRARRRLNPTELRLRSFVLWGVAGSFGFPLAALAVGWMAYTRPGAVSEQRWDLFWDWAASHRWAAGQIDVLTLLATTALTLFLATQVGSAVSGTRDDSSAAQTVGLEVLTSLVCAGAAIMAWMAFPGLAADSGSHPLGVAVGVSVPLLCTWLSAFIRPSPESIDLVRARATSQFDDLDRLLMGFRSELPAHPDGRPIGSGARDGRWIRRSLSVEALLVGVVAVCGIHLVAFLTDGWNASVTNVALASAGLGAMSALVYVGCAVQLSELYVSRLLDSRWVTGLFLVFVMAELMLLALVAVGMWRGAGAVGGVLFAIVFAMPGCLAVLRRLSPVMQARAYREVRRRAVNVWRLRRRGGTSLVTLGGTSL</sequence>
<name>A0ABY5K4A8_9CELL</name>
<reference evidence="2 3" key="1">
    <citation type="submission" date="2022-07" db="EMBL/GenBank/DDBJ databases">
        <title>Novel species in genus cellulomonas.</title>
        <authorList>
            <person name="Ye L."/>
        </authorList>
    </citation>
    <scope>NUCLEOTIDE SEQUENCE [LARGE SCALE GENOMIC DNA]</scope>
    <source>
        <strain evidence="3">zg-Y908</strain>
    </source>
</reference>
<dbReference type="Proteomes" id="UP001317322">
    <property type="component" value="Chromosome"/>
</dbReference>
<feature type="transmembrane region" description="Helical" evidence="1">
    <location>
        <begin position="240"/>
        <end position="261"/>
    </location>
</feature>
<gene>
    <name evidence="2" type="ORF">NP075_18470</name>
</gene>
<protein>
    <recommendedName>
        <fullName evidence="4">Integral membrane protein</fullName>
    </recommendedName>
</protein>
<feature type="transmembrane region" description="Helical" evidence="1">
    <location>
        <begin position="334"/>
        <end position="355"/>
    </location>
</feature>
<feature type="transmembrane region" description="Helical" evidence="1">
    <location>
        <begin position="273"/>
        <end position="295"/>
    </location>
</feature>
<feature type="transmembrane region" description="Helical" evidence="1">
    <location>
        <begin position="89"/>
        <end position="112"/>
    </location>
</feature>
<keyword evidence="3" id="KW-1185">Reference proteome</keyword>
<evidence type="ECO:0000256" key="1">
    <source>
        <dbReference type="SAM" id="Phobius"/>
    </source>
</evidence>
<organism evidence="2 3">
    <name type="scientific">Cellulomonas wangsupingiae</name>
    <dbReference type="NCBI Taxonomy" id="2968085"/>
    <lineage>
        <taxon>Bacteria</taxon>
        <taxon>Bacillati</taxon>
        <taxon>Actinomycetota</taxon>
        <taxon>Actinomycetes</taxon>
        <taxon>Micrococcales</taxon>
        <taxon>Cellulomonadaceae</taxon>
        <taxon>Cellulomonas</taxon>
    </lineage>
</organism>
<dbReference type="RefSeq" id="WP_227563562.1">
    <property type="nucleotide sequence ID" value="NZ_CP101989.1"/>
</dbReference>
<evidence type="ECO:0000313" key="3">
    <source>
        <dbReference type="Proteomes" id="UP001317322"/>
    </source>
</evidence>
<proteinExistence type="predicted"/>
<accession>A0ABY5K4A8</accession>
<feature type="transmembrane region" description="Helical" evidence="1">
    <location>
        <begin position="307"/>
        <end position="328"/>
    </location>
</feature>
<keyword evidence="1" id="KW-0812">Transmembrane</keyword>
<feature type="transmembrane region" description="Helical" evidence="1">
    <location>
        <begin position="166"/>
        <end position="185"/>
    </location>
</feature>
<evidence type="ECO:0008006" key="4">
    <source>
        <dbReference type="Google" id="ProtNLM"/>
    </source>
</evidence>
<evidence type="ECO:0000313" key="2">
    <source>
        <dbReference type="EMBL" id="UUI65069.1"/>
    </source>
</evidence>
<dbReference type="EMBL" id="CP101989">
    <property type="protein sequence ID" value="UUI65069.1"/>
    <property type="molecule type" value="Genomic_DNA"/>
</dbReference>
<feature type="transmembrane region" description="Helical" evidence="1">
    <location>
        <begin position="46"/>
        <end position="69"/>
    </location>
</feature>
<keyword evidence="1" id="KW-1133">Transmembrane helix</keyword>
<keyword evidence="1" id="KW-0472">Membrane</keyword>
<feature type="transmembrane region" description="Helical" evidence="1">
    <location>
        <begin position="133"/>
        <end position="154"/>
    </location>
</feature>